<dbReference type="PROSITE" id="PS50172">
    <property type="entry name" value="BRCT"/>
    <property type="match status" value="6"/>
</dbReference>
<feature type="domain" description="BRCT" evidence="3">
    <location>
        <begin position="687"/>
        <end position="784"/>
    </location>
</feature>
<dbReference type="CDD" id="cd17731">
    <property type="entry name" value="BRCT_TopBP1_rpt2_like"/>
    <property type="match status" value="2"/>
</dbReference>
<proteinExistence type="predicted"/>
<dbReference type="InterPro" id="IPR001357">
    <property type="entry name" value="BRCT_dom"/>
</dbReference>
<feature type="domain" description="BRCT" evidence="3">
    <location>
        <begin position="110"/>
        <end position="181"/>
    </location>
</feature>
<evidence type="ECO:0000313" key="4">
    <source>
        <dbReference type="EMBL" id="KAL3387651.1"/>
    </source>
</evidence>
<dbReference type="InterPro" id="IPR049542">
    <property type="entry name" value="TopBP1-like_BRCT0"/>
</dbReference>
<organism evidence="4 5">
    <name type="scientific">Trichogramma kaykai</name>
    <dbReference type="NCBI Taxonomy" id="54128"/>
    <lineage>
        <taxon>Eukaryota</taxon>
        <taxon>Metazoa</taxon>
        <taxon>Ecdysozoa</taxon>
        <taxon>Arthropoda</taxon>
        <taxon>Hexapoda</taxon>
        <taxon>Insecta</taxon>
        <taxon>Pterygota</taxon>
        <taxon>Neoptera</taxon>
        <taxon>Endopterygota</taxon>
        <taxon>Hymenoptera</taxon>
        <taxon>Apocrita</taxon>
        <taxon>Proctotrupomorpha</taxon>
        <taxon>Chalcidoidea</taxon>
        <taxon>Trichogrammatidae</taxon>
        <taxon>Trichogramma</taxon>
    </lineage>
</organism>
<dbReference type="Pfam" id="PF12738">
    <property type="entry name" value="PTCB-BRCT"/>
    <property type="match status" value="3"/>
</dbReference>
<dbReference type="InterPro" id="IPR049936">
    <property type="entry name" value="TopBP1_BRCT_8"/>
</dbReference>
<dbReference type="SMART" id="SM00292">
    <property type="entry name" value="BRCT"/>
    <property type="match status" value="6"/>
</dbReference>
<dbReference type="FunFam" id="3.40.50.10190:FF:000018">
    <property type="entry name" value="DNA topoisomerase 2-binding protein 1"/>
    <property type="match status" value="1"/>
</dbReference>
<feature type="region of interest" description="Disordered" evidence="2">
    <location>
        <begin position="787"/>
        <end position="817"/>
    </location>
</feature>
<dbReference type="EMBL" id="JBJJXI010000136">
    <property type="protein sequence ID" value="KAL3387651.1"/>
    <property type="molecule type" value="Genomic_DNA"/>
</dbReference>
<feature type="region of interest" description="Disordered" evidence="2">
    <location>
        <begin position="931"/>
        <end position="978"/>
    </location>
</feature>
<evidence type="ECO:0000259" key="3">
    <source>
        <dbReference type="PROSITE" id="PS50172"/>
    </source>
</evidence>
<dbReference type="Proteomes" id="UP001627154">
    <property type="component" value="Unassembled WGS sequence"/>
</dbReference>
<dbReference type="Pfam" id="PF21298">
    <property type="entry name" value="TopBP1_BRCT0"/>
    <property type="match status" value="1"/>
</dbReference>
<feature type="compositionally biased region" description="Basic and acidic residues" evidence="2">
    <location>
        <begin position="940"/>
        <end position="955"/>
    </location>
</feature>
<dbReference type="CDD" id="cd17728">
    <property type="entry name" value="BRCT_TopBP1_rpt8"/>
    <property type="match status" value="1"/>
</dbReference>
<evidence type="ECO:0000313" key="5">
    <source>
        <dbReference type="Proteomes" id="UP001627154"/>
    </source>
</evidence>
<dbReference type="InterPro" id="IPR059215">
    <property type="entry name" value="BRCT2_TopBP1-like"/>
</dbReference>
<feature type="domain" description="BRCT" evidence="3">
    <location>
        <begin position="596"/>
        <end position="681"/>
    </location>
</feature>
<feature type="compositionally biased region" description="Polar residues" evidence="2">
    <location>
        <begin position="996"/>
        <end position="1017"/>
    </location>
</feature>
<accession>A0ABD2W448</accession>
<reference evidence="4 5" key="1">
    <citation type="journal article" date="2024" name="bioRxiv">
        <title>A reference genome for Trichogramma kaykai: A tiny desert-dwelling parasitoid wasp with competing sex-ratio distorters.</title>
        <authorList>
            <person name="Culotta J."/>
            <person name="Lindsey A.R."/>
        </authorList>
    </citation>
    <scope>NUCLEOTIDE SEQUENCE [LARGE SCALE GENOMIC DNA]</scope>
    <source>
        <strain evidence="4 5">KSX58</strain>
    </source>
</reference>
<keyword evidence="5" id="KW-1185">Reference proteome</keyword>
<feature type="compositionally biased region" description="Polar residues" evidence="2">
    <location>
        <begin position="793"/>
        <end position="806"/>
    </location>
</feature>
<dbReference type="PANTHER" id="PTHR13561:SF20">
    <property type="entry name" value="DNA TOPOISOMERASE 2-BINDING PROTEIN 1"/>
    <property type="match status" value="1"/>
</dbReference>
<sequence length="1306" mass="146917">MEGETTTNQTTFDVNVYFVVPDTCQNEKECDEKMWEAFRKCSDWDIIPEWIEEKKCLKMRPDKKDVYVFEKFDGEVFEKLQTTKCTIVGAHCLLSCFLSGEPIPETSSVIFNTAMKGMVVSASGFSANIKNEIQKKVQYMSGIFTKQLRGSVTHLVTDNVFSAKYERAAELKIKVVTQDWVESVWDTNLTSMRPASDAVFDKYKCPVFLNLVVTSTNLNKRDKEDVKRLIITNGGEFMGILDGTKIKIVITVETSGLSDKLKYAMQNGIPCLQIKWVYDSLDAGYALPFSNYLIKSTQACSTPEKKGAQEPFDFSTISVIGGNNQNVVDETIASRTIISHDDRTMNLSNFSSESSSLPQASYITTIDRLNVTLAKKAGPFLDGCNIYLAGFSSSYKDKLNKILNGGSATRLDEISDALTHVIVGDPIKANQDLRVIKSKNLYPYILQVEWLEECMKLKQPAPEDKYLFDMKDKKKLGVSEPPPSPLSKKNLQLLQKPKIPAAPLFNDNDNNAKPEHDEHAEIVQQYLQKTKTDHDESLREILKLPKSEKASSSGYNTSSNLSVAERWTESMRKDNTLSNNDHRDDSAIPVSQDTTKEETIFQGLVFVIFGYEGKELAQITTSIKALGGKVVKKHYSGIPDYGVVPKFGAELMYTVNEIVTELFIEDCIDNEKVVNVEYFHRPITIKLDEKPLSNCVIGMSTYTGSERTYLSRLAEALGAQYQDTFARRTNLQKNTYSSTHLICPKPSGEKYIAAVKWRLPAVTAEWLLECAAEMKLVDETPHLVGETMAPERPTTSVEANNQQPNVSEEADNHQPNVSEEPELITKRQSFLNKEQFMNGSGETPIINKRLNNLISDKTPQSPFHISTPETPYGQIFKDNPSPRTRKGWVKWINHFPDVPVEEPPQKKRRSTPLSEVKRKAWDFVTGRLDDEKVTEDETEEKTIKQTEDDTIKEHATTQMSTNRRLSFSDDGSPTSTPKHSVINFQLAQLDNLLSRASNTPEARQSSLGTESAENLTAKTPKPGKEFKPVPGTVKESQPESVGWENPLKLAENENSALPEENSMNVTKEENTSLMEKSVKRYRKFMFSGIKEKSPAENLILSLGGEVSTESSYDPTATHLLCFKPARNEKVLSSIAAGKWVLHFFYIEACANVNGFVDEEEFELGNPKSQGNIPEPSNESEKMIMSAAYRWRLKLLKQPGGAFCNMVALLITQKEKREQFERLILAGGGIVVEAKAPYDSPNGRKITHCFIQMKQIEQQVDWAMMASKGILCFPPQHLNDQLMSEYPLNPRDCVLPEFQKYLALVPK</sequence>
<feature type="domain" description="BRCT" evidence="3">
    <location>
        <begin position="209"/>
        <end position="294"/>
    </location>
</feature>
<feature type="domain" description="BRCT" evidence="3">
    <location>
        <begin position="376"/>
        <end position="468"/>
    </location>
</feature>
<dbReference type="Pfam" id="PF00533">
    <property type="entry name" value="BRCT"/>
    <property type="match status" value="2"/>
</dbReference>
<dbReference type="PANTHER" id="PTHR13561">
    <property type="entry name" value="DNA REPLICATION REGULATOR DPB11-RELATED"/>
    <property type="match status" value="1"/>
</dbReference>
<keyword evidence="1" id="KW-0677">Repeat</keyword>
<gene>
    <name evidence="4" type="ORF">TKK_016777</name>
</gene>
<name>A0ABD2W448_9HYME</name>
<feature type="compositionally biased region" description="Polar residues" evidence="2">
    <location>
        <begin position="956"/>
        <end position="978"/>
    </location>
</feature>
<dbReference type="SUPFAM" id="SSF52113">
    <property type="entry name" value="BRCT domain"/>
    <property type="match status" value="6"/>
</dbReference>
<dbReference type="InterPro" id="IPR036420">
    <property type="entry name" value="BRCT_dom_sf"/>
</dbReference>
<evidence type="ECO:0000256" key="2">
    <source>
        <dbReference type="SAM" id="MobiDB-lite"/>
    </source>
</evidence>
<feature type="region of interest" description="Disordered" evidence="2">
    <location>
        <begin position="996"/>
        <end position="1046"/>
    </location>
</feature>
<evidence type="ECO:0000256" key="1">
    <source>
        <dbReference type="ARBA" id="ARBA00022737"/>
    </source>
</evidence>
<feature type="domain" description="BRCT" evidence="3">
    <location>
        <begin position="1081"/>
        <end position="1163"/>
    </location>
</feature>
<dbReference type="CDD" id="cd17738">
    <property type="entry name" value="BRCT_TopBP1_rpt7"/>
    <property type="match status" value="1"/>
</dbReference>
<comment type="caution">
    <text evidence="4">The sequence shown here is derived from an EMBL/GenBank/DDBJ whole genome shotgun (WGS) entry which is preliminary data.</text>
</comment>
<protein>
    <recommendedName>
        <fullName evidence="3">BRCT domain-containing protein</fullName>
    </recommendedName>
</protein>
<dbReference type="Gene3D" id="3.40.50.10190">
    <property type="entry name" value="BRCT domain"/>
    <property type="match status" value="8"/>
</dbReference>